<protein>
    <recommendedName>
        <fullName evidence="7">EGF domain-specific O-linked N-acetylglucosamine transferase</fullName>
        <ecNumber evidence="1">2.4.1.255</ecNumber>
    </recommendedName>
    <alternativeName>
        <fullName evidence="8">Extracellular O-linked N-acetylglucosamine transferase</fullName>
    </alternativeName>
</protein>
<keyword evidence="6" id="KW-0325">Glycoprotein</keyword>
<dbReference type="OrthoDB" id="529273at2759"/>
<evidence type="ECO:0000256" key="2">
    <source>
        <dbReference type="ARBA" id="ARBA00022676"/>
    </source>
</evidence>
<dbReference type="InterPro" id="IPR049625">
    <property type="entry name" value="Glyco_transf_61_cat"/>
</dbReference>
<evidence type="ECO:0000313" key="13">
    <source>
        <dbReference type="Proteomes" id="UP000256328"/>
    </source>
</evidence>
<proteinExistence type="predicted"/>
<feature type="domain" description="Glycosyltransferase 61 catalytic" evidence="11">
    <location>
        <begin position="326"/>
        <end position="436"/>
    </location>
</feature>
<evidence type="ECO:0000313" key="12">
    <source>
        <dbReference type="EMBL" id="RDW74111.1"/>
    </source>
</evidence>
<comment type="catalytic activity">
    <reaction evidence="10">
        <text>L-threonyl-[protein] + UDP-N-acetyl-alpha-D-glucosamine = 3-O-(N-acetyl-beta-D-glucosaminyl)-L-threonyl-[protein] + UDP + H(+)</text>
        <dbReference type="Rhea" id="RHEA:48908"/>
        <dbReference type="Rhea" id="RHEA-COMP:11060"/>
        <dbReference type="Rhea" id="RHEA-COMP:12252"/>
        <dbReference type="ChEBI" id="CHEBI:15378"/>
        <dbReference type="ChEBI" id="CHEBI:30013"/>
        <dbReference type="ChEBI" id="CHEBI:57705"/>
        <dbReference type="ChEBI" id="CHEBI:58223"/>
        <dbReference type="ChEBI" id="CHEBI:90840"/>
        <dbReference type="EC" id="2.4.1.255"/>
    </reaction>
</comment>
<dbReference type="PANTHER" id="PTHR20961">
    <property type="entry name" value="GLYCOSYLTRANSFERASE"/>
    <property type="match status" value="1"/>
</dbReference>
<dbReference type="Pfam" id="PF04577">
    <property type="entry name" value="Glyco_transf_61"/>
    <property type="match status" value="1"/>
</dbReference>
<comment type="catalytic activity">
    <reaction evidence="9">
        <text>L-seryl-[protein] + UDP-N-acetyl-alpha-D-glucosamine = 3-O-(N-acetyl-beta-D-glucosaminyl)-L-seryl-[protein] + UDP + H(+)</text>
        <dbReference type="Rhea" id="RHEA:48904"/>
        <dbReference type="Rhea" id="RHEA-COMP:9863"/>
        <dbReference type="Rhea" id="RHEA-COMP:12251"/>
        <dbReference type="ChEBI" id="CHEBI:15378"/>
        <dbReference type="ChEBI" id="CHEBI:29999"/>
        <dbReference type="ChEBI" id="CHEBI:57705"/>
        <dbReference type="ChEBI" id="CHEBI:58223"/>
        <dbReference type="ChEBI" id="CHEBI:90838"/>
        <dbReference type="EC" id="2.4.1.255"/>
    </reaction>
</comment>
<dbReference type="InterPro" id="IPR007657">
    <property type="entry name" value="Glycosyltransferase_61"/>
</dbReference>
<dbReference type="GO" id="GO:0097363">
    <property type="term" value="F:protein O-acetylglucosaminyltransferase activity"/>
    <property type="evidence" value="ECO:0007669"/>
    <property type="project" value="UniProtKB-EC"/>
</dbReference>
<keyword evidence="13" id="KW-1185">Reference proteome</keyword>
<evidence type="ECO:0000256" key="5">
    <source>
        <dbReference type="ARBA" id="ARBA00022824"/>
    </source>
</evidence>
<dbReference type="AlphaFoldDB" id="A0A3D8RJT8"/>
<dbReference type="GO" id="GO:0005788">
    <property type="term" value="C:endoplasmic reticulum lumen"/>
    <property type="evidence" value="ECO:0007669"/>
    <property type="project" value="TreeGrafter"/>
</dbReference>
<keyword evidence="5" id="KW-0256">Endoplasmic reticulum</keyword>
<evidence type="ECO:0000256" key="7">
    <source>
        <dbReference type="ARBA" id="ARBA00040944"/>
    </source>
</evidence>
<dbReference type="Proteomes" id="UP000256328">
    <property type="component" value="Unassembled WGS sequence"/>
</dbReference>
<accession>A0A3D8RJT8</accession>
<evidence type="ECO:0000256" key="10">
    <source>
        <dbReference type="ARBA" id="ARBA00049432"/>
    </source>
</evidence>
<evidence type="ECO:0000256" key="6">
    <source>
        <dbReference type="ARBA" id="ARBA00023180"/>
    </source>
</evidence>
<reference evidence="12 13" key="1">
    <citation type="journal article" date="2018" name="IMA Fungus">
        <title>IMA Genome-F 9: Draft genome sequence of Annulohypoxylon stygium, Aspergillus mulundensis, Berkeleyomyces basicola (syn. Thielaviopsis basicola), Ceratocystis smalleyi, two Cercospora beticola strains, Coleophoma cylindrospora, Fusarium fracticaudum, Phialophora cf. hyalina, and Morchella septimelata.</title>
        <authorList>
            <person name="Wingfield B.D."/>
            <person name="Bills G.F."/>
            <person name="Dong Y."/>
            <person name="Huang W."/>
            <person name="Nel W.J."/>
            <person name="Swalarsk-Parry B.S."/>
            <person name="Vaghefi N."/>
            <person name="Wilken P.M."/>
            <person name="An Z."/>
            <person name="de Beer Z.W."/>
            <person name="De Vos L."/>
            <person name="Chen L."/>
            <person name="Duong T.A."/>
            <person name="Gao Y."/>
            <person name="Hammerbacher A."/>
            <person name="Kikkert J.R."/>
            <person name="Li Y."/>
            <person name="Li H."/>
            <person name="Li K."/>
            <person name="Li Q."/>
            <person name="Liu X."/>
            <person name="Ma X."/>
            <person name="Naidoo K."/>
            <person name="Pethybridge S.J."/>
            <person name="Sun J."/>
            <person name="Steenkamp E.T."/>
            <person name="van der Nest M.A."/>
            <person name="van Wyk S."/>
            <person name="Wingfield M.J."/>
            <person name="Xiong C."/>
            <person name="Yue Q."/>
            <person name="Zhang X."/>
        </authorList>
    </citation>
    <scope>NUCLEOTIDE SEQUENCE [LARGE SCALE GENOMIC DNA]</scope>
    <source>
        <strain evidence="12 13">BP5796</strain>
    </source>
</reference>
<name>A0A3D8RJT8_9HELO</name>
<keyword evidence="4" id="KW-0732">Signal</keyword>
<evidence type="ECO:0000256" key="4">
    <source>
        <dbReference type="ARBA" id="ARBA00022729"/>
    </source>
</evidence>
<evidence type="ECO:0000259" key="11">
    <source>
        <dbReference type="Pfam" id="PF04577"/>
    </source>
</evidence>
<dbReference type="PANTHER" id="PTHR20961:SF148">
    <property type="entry name" value="EGF DOMAIN-SPECIFIC O-LINKED N-ACETYLGLUCOSAMINE TRANSFERASE"/>
    <property type="match status" value="1"/>
</dbReference>
<evidence type="ECO:0000256" key="9">
    <source>
        <dbReference type="ARBA" id="ARBA00048317"/>
    </source>
</evidence>
<gene>
    <name evidence="12" type="ORF">BP5796_07553</name>
</gene>
<dbReference type="EC" id="2.4.1.255" evidence="1"/>
<keyword evidence="2" id="KW-0328">Glycosyltransferase</keyword>
<dbReference type="EMBL" id="PDLN01000010">
    <property type="protein sequence ID" value="RDW74111.1"/>
    <property type="molecule type" value="Genomic_DNA"/>
</dbReference>
<evidence type="ECO:0000256" key="1">
    <source>
        <dbReference type="ARBA" id="ARBA00011970"/>
    </source>
</evidence>
<organism evidence="12 13">
    <name type="scientific">Coleophoma crateriformis</name>
    <dbReference type="NCBI Taxonomy" id="565419"/>
    <lineage>
        <taxon>Eukaryota</taxon>
        <taxon>Fungi</taxon>
        <taxon>Dikarya</taxon>
        <taxon>Ascomycota</taxon>
        <taxon>Pezizomycotina</taxon>
        <taxon>Leotiomycetes</taxon>
        <taxon>Helotiales</taxon>
        <taxon>Dermateaceae</taxon>
        <taxon>Coleophoma</taxon>
    </lineage>
</organism>
<evidence type="ECO:0000256" key="8">
    <source>
        <dbReference type="ARBA" id="ARBA00042574"/>
    </source>
</evidence>
<keyword evidence="3" id="KW-0808">Transferase</keyword>
<comment type="caution">
    <text evidence="12">The sequence shown here is derived from an EMBL/GenBank/DDBJ whole genome shotgun (WGS) entry which is preliminary data.</text>
</comment>
<sequence>MIAPTRRRWIALCMALGISYWTVNLTKIFKHLDIKIDVKIGSSSILPHTSSDFYPFSNPLSRTTSRYPSYPLEYTPSSLDSAECQASFSPKYLEHTASHHVPYCERQSRSSMECFRTHNDGHFCLATGVLLAPKHTGADQTAAMHCRLRNFTRERLESPRKEVELRNVVDVNSMRSGFFETGVMEQLKHWNISAGEENMMVSREQRSCDFRSSDKKWTLLVKREGRRNLWHMLLEIWQATITLDVLQMAINPNTGRPYLTPNDIANMQVIFAPGDPGIHSAVDELWTMVTGHRPILQEDIDTTCLGNVILPLEGSTSPLWNSVWEPQDCHDRFLINAFLRRIHRHFGIKATQGSLQSPENPVVTVIERKRKRKIRNLEYLVSRAKARWPEATFQLIDLATLSLKEQITLMLSTSVLIGMHGAGLTNLLFLPAGASIAEIQPPNRRMPESPPFAGFRNLAVMKGLQYFTAHPESRLADDGAGHWQDGEWVDVQEGVFLALVDAAVNSQLNRGVGIGEVLPRD</sequence>
<evidence type="ECO:0000256" key="3">
    <source>
        <dbReference type="ARBA" id="ARBA00022679"/>
    </source>
</evidence>